<dbReference type="SUPFAM" id="SSF56112">
    <property type="entry name" value="Protein kinase-like (PK-like)"/>
    <property type="match status" value="1"/>
</dbReference>
<dbReference type="Gene3D" id="3.30.505.10">
    <property type="entry name" value="SH2 domain"/>
    <property type="match status" value="1"/>
</dbReference>
<dbReference type="GO" id="GO:0005524">
    <property type="term" value="F:ATP binding"/>
    <property type="evidence" value="ECO:0007669"/>
    <property type="project" value="UniProtKB-UniRule"/>
</dbReference>
<dbReference type="InterPro" id="IPR001245">
    <property type="entry name" value="Ser-Thr/Tyr_kinase_cat_dom"/>
</dbReference>
<evidence type="ECO:0000256" key="5">
    <source>
        <dbReference type="ARBA" id="ARBA00023137"/>
    </source>
</evidence>
<evidence type="ECO:0000256" key="1">
    <source>
        <dbReference type="ARBA" id="ARBA00022679"/>
    </source>
</evidence>
<dbReference type="EMBL" id="CATQJL010000001">
    <property type="protein sequence ID" value="CAJ0589807.1"/>
    <property type="molecule type" value="Genomic_DNA"/>
</dbReference>
<comment type="catalytic activity">
    <reaction evidence="6 9">
        <text>L-tyrosyl-[protein] + ATP = O-phospho-L-tyrosyl-[protein] + ADP + H(+)</text>
        <dbReference type="Rhea" id="RHEA:10596"/>
        <dbReference type="Rhea" id="RHEA-COMP:10136"/>
        <dbReference type="Rhea" id="RHEA-COMP:20101"/>
        <dbReference type="ChEBI" id="CHEBI:15378"/>
        <dbReference type="ChEBI" id="CHEBI:30616"/>
        <dbReference type="ChEBI" id="CHEBI:46858"/>
        <dbReference type="ChEBI" id="CHEBI:61978"/>
        <dbReference type="ChEBI" id="CHEBI:456216"/>
        <dbReference type="EC" id="2.7.10.2"/>
    </reaction>
</comment>
<dbReference type="GO" id="GO:0004715">
    <property type="term" value="F:non-membrane spanning protein tyrosine kinase activity"/>
    <property type="evidence" value="ECO:0007669"/>
    <property type="project" value="UniProtKB-EC"/>
</dbReference>
<dbReference type="InterPro" id="IPR011009">
    <property type="entry name" value="Kinase-like_dom_sf"/>
</dbReference>
<feature type="domain" description="SH2" evidence="10">
    <location>
        <begin position="42"/>
        <end position="156"/>
    </location>
</feature>
<name>A0AA36GDA5_CYLNA</name>
<dbReference type="InterPro" id="IPR036860">
    <property type="entry name" value="SH2_dom_sf"/>
</dbReference>
<accession>A0AA36GDA5</accession>
<dbReference type="InterPro" id="IPR000719">
    <property type="entry name" value="Prot_kinase_dom"/>
</dbReference>
<feature type="domain" description="Protein kinase" evidence="11">
    <location>
        <begin position="168"/>
        <end position="423"/>
    </location>
</feature>
<reference evidence="12" key="1">
    <citation type="submission" date="2023-07" db="EMBL/GenBank/DDBJ databases">
        <authorList>
            <consortium name="CYATHOMIX"/>
        </authorList>
    </citation>
    <scope>NUCLEOTIDE SEQUENCE</scope>
    <source>
        <strain evidence="12">N/A</strain>
    </source>
</reference>
<dbReference type="InterPro" id="IPR020635">
    <property type="entry name" value="Tyr_kinase_cat_dom"/>
</dbReference>
<keyword evidence="5 9" id="KW-0829">Tyrosine-protein kinase</keyword>
<dbReference type="PROSITE" id="PS00109">
    <property type="entry name" value="PROTEIN_KINASE_TYR"/>
    <property type="match status" value="1"/>
</dbReference>
<evidence type="ECO:0000256" key="4">
    <source>
        <dbReference type="ARBA" id="ARBA00022840"/>
    </source>
</evidence>
<keyword evidence="2 8" id="KW-0547">Nucleotide-binding</keyword>
<comment type="caution">
    <text evidence="12">The sequence shown here is derived from an EMBL/GenBank/DDBJ whole genome shotgun (WGS) entry which is preliminary data.</text>
</comment>
<evidence type="ECO:0000256" key="6">
    <source>
        <dbReference type="ARBA" id="ARBA00051245"/>
    </source>
</evidence>
<evidence type="ECO:0000256" key="2">
    <source>
        <dbReference type="ARBA" id="ARBA00022741"/>
    </source>
</evidence>
<dbReference type="Gene3D" id="1.10.510.10">
    <property type="entry name" value="Transferase(Phosphotransferase) domain 1"/>
    <property type="match status" value="1"/>
</dbReference>
<evidence type="ECO:0000259" key="11">
    <source>
        <dbReference type="PROSITE" id="PS50011"/>
    </source>
</evidence>
<dbReference type="InterPro" id="IPR000980">
    <property type="entry name" value="SH2"/>
</dbReference>
<keyword evidence="3 9" id="KW-0418">Kinase</keyword>
<dbReference type="InterPro" id="IPR017441">
    <property type="entry name" value="Protein_kinase_ATP_BS"/>
</dbReference>
<dbReference type="AlphaFoldDB" id="A0AA36GDA5"/>
<dbReference type="SMART" id="SM00219">
    <property type="entry name" value="TyrKc"/>
    <property type="match status" value="1"/>
</dbReference>
<feature type="binding site" evidence="8">
    <location>
        <position position="200"/>
    </location>
    <ligand>
        <name>ATP</name>
        <dbReference type="ChEBI" id="CHEBI:30616"/>
    </ligand>
</feature>
<dbReference type="Pfam" id="PF07714">
    <property type="entry name" value="PK_Tyr_Ser-Thr"/>
    <property type="match status" value="1"/>
</dbReference>
<dbReference type="EC" id="2.7.10.2" evidence="9"/>
<dbReference type="PROSITE" id="PS50001">
    <property type="entry name" value="SH2"/>
    <property type="match status" value="1"/>
</dbReference>
<keyword evidence="7" id="KW-0727">SH2 domain</keyword>
<keyword evidence="13" id="KW-1185">Reference proteome</keyword>
<comment type="similarity">
    <text evidence="9">Belongs to the protein kinase superfamily. Tyr protein kinase family.</text>
</comment>
<dbReference type="CDD" id="cd00192">
    <property type="entry name" value="PTKc"/>
    <property type="match status" value="1"/>
</dbReference>
<sequence>MAGSFEKPFKARSKSESREGISVSDSIIEQNKIDPWIASQYYYHGYLNRQDIPSILTQHGDFLVRSTETFYTTKTDEMRRRISPIICVVSDPEDTYAKATEDEKLEMVRNLMIYEKSGKTYVDPQHKFESAAAMFEHHMQNTFVLNDVTIKLTRGIGLTNWEFEHKNVRVGKMIGRGQYAEVMKGKLLLKTGSVVKVAVKVIKANTELSKEIIKEVMKEARLMRGLHHPNVVKIYGVGVLERPLYILLEYVAGGSLKMYLRSNKKSISIDEKVQIALGAAWGVGYLHKSNILHRDIAARNCLYDHDSAVKISDFGLSRVGTVYKMKSAKKMPVRWMAPESISRYTFSQKSDVYSFGVLIYEIFTGEDPYGDVTAAKARKKVIEGNLNIFPKETPKEIITLVNEKMWNRDPEKRPDMQAVAEFFEHFAGLVAETRDEAIQSRKPKTESAEKTVILTPKQRAFKAMRKKARGDLSRKTETSQDFSEVKKIIASSSKAIMNRQH</sequence>
<dbReference type="PROSITE" id="PS50011">
    <property type="entry name" value="PROTEIN_KINASE_DOM"/>
    <property type="match status" value="1"/>
</dbReference>
<evidence type="ECO:0000256" key="7">
    <source>
        <dbReference type="PROSITE-ProRule" id="PRU00191"/>
    </source>
</evidence>
<evidence type="ECO:0000256" key="3">
    <source>
        <dbReference type="ARBA" id="ARBA00022777"/>
    </source>
</evidence>
<keyword evidence="4 8" id="KW-0067">ATP-binding</keyword>
<dbReference type="SMART" id="SM00252">
    <property type="entry name" value="SH2"/>
    <property type="match status" value="1"/>
</dbReference>
<dbReference type="PANTHER" id="PTHR24418">
    <property type="entry name" value="TYROSINE-PROTEIN KINASE"/>
    <property type="match status" value="1"/>
</dbReference>
<dbReference type="SUPFAM" id="SSF55550">
    <property type="entry name" value="SH2 domain"/>
    <property type="match status" value="1"/>
</dbReference>
<evidence type="ECO:0000313" key="12">
    <source>
        <dbReference type="EMBL" id="CAJ0589807.1"/>
    </source>
</evidence>
<keyword evidence="1 9" id="KW-0808">Transferase</keyword>
<organism evidence="12 13">
    <name type="scientific">Cylicocyclus nassatus</name>
    <name type="common">Nematode worm</name>
    <dbReference type="NCBI Taxonomy" id="53992"/>
    <lineage>
        <taxon>Eukaryota</taxon>
        <taxon>Metazoa</taxon>
        <taxon>Ecdysozoa</taxon>
        <taxon>Nematoda</taxon>
        <taxon>Chromadorea</taxon>
        <taxon>Rhabditida</taxon>
        <taxon>Rhabditina</taxon>
        <taxon>Rhabditomorpha</taxon>
        <taxon>Strongyloidea</taxon>
        <taxon>Strongylidae</taxon>
        <taxon>Cylicocyclus</taxon>
    </lineage>
</organism>
<dbReference type="InterPro" id="IPR008266">
    <property type="entry name" value="Tyr_kinase_AS"/>
</dbReference>
<dbReference type="PROSITE" id="PS00107">
    <property type="entry name" value="PROTEIN_KINASE_ATP"/>
    <property type="match status" value="1"/>
</dbReference>
<gene>
    <name evidence="12" type="ORF">CYNAS_LOCUS1790</name>
</gene>
<dbReference type="PRINTS" id="PR00109">
    <property type="entry name" value="TYRKINASE"/>
</dbReference>
<evidence type="ECO:0000313" key="13">
    <source>
        <dbReference type="Proteomes" id="UP001176961"/>
    </source>
</evidence>
<evidence type="ECO:0000259" key="10">
    <source>
        <dbReference type="PROSITE" id="PS50001"/>
    </source>
</evidence>
<dbReference type="Proteomes" id="UP001176961">
    <property type="component" value="Unassembled WGS sequence"/>
</dbReference>
<evidence type="ECO:0000256" key="9">
    <source>
        <dbReference type="RuleBase" id="RU362096"/>
    </source>
</evidence>
<protein>
    <recommendedName>
        <fullName evidence="9">Tyrosine-protein kinase</fullName>
        <ecNumber evidence="9">2.7.10.2</ecNumber>
    </recommendedName>
</protein>
<proteinExistence type="inferred from homology"/>
<dbReference type="InterPro" id="IPR050198">
    <property type="entry name" value="Non-receptor_tyrosine_kinases"/>
</dbReference>
<dbReference type="Gene3D" id="3.30.200.20">
    <property type="entry name" value="Phosphorylase Kinase, domain 1"/>
    <property type="match status" value="1"/>
</dbReference>
<evidence type="ECO:0000256" key="8">
    <source>
        <dbReference type="PROSITE-ProRule" id="PRU10141"/>
    </source>
</evidence>